<feature type="domain" description="UNC-45/Cro1/She4 central" evidence="4">
    <location>
        <begin position="226"/>
        <end position="384"/>
    </location>
</feature>
<protein>
    <recommendedName>
        <fullName evidence="4">UNC-45/Cro1/She4 central domain-containing protein</fullName>
    </recommendedName>
</protein>
<dbReference type="PANTHER" id="PTHR45994:SF1">
    <property type="entry name" value="FI21225P1"/>
    <property type="match status" value="1"/>
</dbReference>
<dbReference type="InterPro" id="IPR024660">
    <property type="entry name" value="UCS_central_dom"/>
</dbReference>
<dbReference type="GO" id="GO:0051879">
    <property type="term" value="F:Hsp90 protein binding"/>
    <property type="evidence" value="ECO:0007669"/>
    <property type="project" value="TreeGrafter"/>
</dbReference>
<gene>
    <name evidence="5" type="ORF">D0863_13720</name>
</gene>
<dbReference type="OrthoDB" id="5574718at2759"/>
<dbReference type="InterPro" id="IPR016024">
    <property type="entry name" value="ARM-type_fold"/>
</dbReference>
<dbReference type="Proteomes" id="UP000269276">
    <property type="component" value="Unassembled WGS sequence"/>
</dbReference>
<dbReference type="GO" id="GO:0005737">
    <property type="term" value="C:cytoplasm"/>
    <property type="evidence" value="ECO:0007669"/>
    <property type="project" value="UniProtKB-SubCell"/>
</dbReference>
<evidence type="ECO:0000313" key="5">
    <source>
        <dbReference type="EMBL" id="RMY54135.1"/>
    </source>
</evidence>
<dbReference type="Gene3D" id="1.25.10.100">
    <property type="match status" value="1"/>
</dbReference>
<proteinExistence type="predicted"/>
<comment type="subcellular location">
    <subcellularLocation>
        <location evidence="1">Cytoplasm</location>
    </subcellularLocation>
</comment>
<organism evidence="5 6">
    <name type="scientific">Hortaea werneckii</name>
    <name type="common">Black yeast</name>
    <name type="synonym">Cladosporium werneckii</name>
    <dbReference type="NCBI Taxonomy" id="91943"/>
    <lineage>
        <taxon>Eukaryota</taxon>
        <taxon>Fungi</taxon>
        <taxon>Dikarya</taxon>
        <taxon>Ascomycota</taxon>
        <taxon>Pezizomycotina</taxon>
        <taxon>Dothideomycetes</taxon>
        <taxon>Dothideomycetidae</taxon>
        <taxon>Mycosphaerellales</taxon>
        <taxon>Teratosphaeriaceae</taxon>
        <taxon>Hortaea</taxon>
    </lineage>
</organism>
<name>A0A3M7CPT8_HORWE</name>
<dbReference type="Gene3D" id="1.25.10.10">
    <property type="entry name" value="Leucine-rich Repeat Variant"/>
    <property type="match status" value="1"/>
</dbReference>
<comment type="caution">
    <text evidence="5">The sequence shown here is derived from an EMBL/GenBank/DDBJ whole genome shotgun (WGS) entry which is preliminary data.</text>
</comment>
<evidence type="ECO:0000313" key="6">
    <source>
        <dbReference type="Proteomes" id="UP000269276"/>
    </source>
</evidence>
<evidence type="ECO:0000256" key="1">
    <source>
        <dbReference type="ARBA" id="ARBA00004496"/>
    </source>
</evidence>
<reference evidence="5 6" key="1">
    <citation type="journal article" date="2018" name="BMC Genomics">
        <title>Genomic evidence for intraspecific hybridization in a clonal and extremely halotolerant yeast.</title>
        <authorList>
            <person name="Gostincar C."/>
            <person name="Stajich J.E."/>
            <person name="Zupancic J."/>
            <person name="Zalar P."/>
            <person name="Gunde-Cimerman N."/>
        </authorList>
    </citation>
    <scope>NUCLEOTIDE SEQUENCE [LARGE SCALE GENOMIC DNA]</scope>
    <source>
        <strain evidence="5 6">EXF-2682</strain>
    </source>
</reference>
<dbReference type="Pfam" id="PF11701">
    <property type="entry name" value="UNC45-central"/>
    <property type="match status" value="1"/>
</dbReference>
<dbReference type="InterPro" id="IPR011989">
    <property type="entry name" value="ARM-like"/>
</dbReference>
<evidence type="ECO:0000259" key="4">
    <source>
        <dbReference type="Pfam" id="PF11701"/>
    </source>
</evidence>
<dbReference type="EMBL" id="QWIP01000808">
    <property type="protein sequence ID" value="RMY54135.1"/>
    <property type="molecule type" value="Genomic_DNA"/>
</dbReference>
<evidence type="ECO:0000256" key="2">
    <source>
        <dbReference type="ARBA" id="ARBA00022490"/>
    </source>
</evidence>
<dbReference type="AlphaFoldDB" id="A0A3M7CPT8"/>
<feature type="region of interest" description="Disordered" evidence="3">
    <location>
        <begin position="465"/>
        <end position="492"/>
    </location>
</feature>
<sequence length="825" mass="89359">MPIMSPNEDVSSKLSALLSQVDDATRTNELSKAAALLREASQLAPQDEDIKRRWVSLQQREAGNSESLTTIRTYVESREEDARKNAIQALNKKQLTAVEASEAFDLLLGSSSGLPSLDEVLSTLLSRQIEVRRLVAKKITTSATEAFEQLSPCGDESFRAFTGLLFDKSLWPTKEAQEIAQQDLFRLCIASLIDAGVERPDRLMKAVARQLAVQPENVVSLIDDDVFDIVLSELDIRHDNSLRSQAMVAMSRLLEVSKEDGEKLFANFVANHVGKKTNDDLIMAFSAASSVFPVLPAVASRLFLTEGFVQGLIPHLERNSEAAASGKKKSKSLEQAALELLSAACVDKSCRELIRKYCSEWLLSVSEERNGVQEALAALVLAKINEDSVDKVTDKLSGLVMGGDNERDQAVEGLAYTSLQPKVKEKIASNNALLTELIAVLKGRPTAAFGALTVLSNLTAYRKPQSEESKRMSQLKAYANSSKPASEDPLDDDQHVTARCKIILDKAVVPALVSRCKQSTSPAIIALVVRILLSLAKEQKHRAAMAQQGTTRLLLQIIERTSQTDKSTSEASLIERTASHALARLLISLNPTHIFTSGLPATSAVSSLIPLLTTDHTNDPTPNPTERDLLPTFETLLALTNLASMSDSTAAADLLTRTATPQIEDLLFSTHPLIQRATVELLCNLMAHPSGVSLFVLPDSADAKRRLHILFALTTSGDLGTRRAAGGALAMLTEWDLAQDAVVSAPEDKGVKAVLALCADEESEEVRHRGVVCLSNLVQGPGGMGGKAVKVVRELKGQEVLTGAIKRARNPEVLRVGVEVMKVLV</sequence>
<dbReference type="SUPFAM" id="SSF48371">
    <property type="entry name" value="ARM repeat"/>
    <property type="match status" value="2"/>
</dbReference>
<evidence type="ECO:0000256" key="3">
    <source>
        <dbReference type="SAM" id="MobiDB-lite"/>
    </source>
</evidence>
<keyword evidence="2" id="KW-0963">Cytoplasm</keyword>
<dbReference type="PANTHER" id="PTHR45994">
    <property type="entry name" value="FI21225P1"/>
    <property type="match status" value="1"/>
</dbReference>
<accession>A0A3M7CPT8</accession>